<evidence type="ECO:0000313" key="2">
    <source>
        <dbReference type="Proteomes" id="UP000240317"/>
    </source>
</evidence>
<dbReference type="EMBL" id="PYSV01000010">
    <property type="protein sequence ID" value="PTA67687.1"/>
    <property type="molecule type" value="Genomic_DNA"/>
</dbReference>
<name>A0A2T3W733_9DEIO</name>
<reference evidence="1 2" key="1">
    <citation type="submission" date="2018-03" db="EMBL/GenBank/DDBJ databases">
        <title>Draft genome of Deinococcus sp. OD32.</title>
        <authorList>
            <person name="Wang X.-P."/>
            <person name="Du Z.-J."/>
        </authorList>
    </citation>
    <scope>NUCLEOTIDE SEQUENCE [LARGE SCALE GENOMIC DNA]</scope>
    <source>
        <strain evidence="1 2">OD32</strain>
    </source>
</reference>
<dbReference type="AlphaFoldDB" id="A0A2T3W733"/>
<proteinExistence type="predicted"/>
<protein>
    <submittedName>
        <fullName evidence="1">Uncharacterized protein</fullName>
    </submittedName>
</protein>
<evidence type="ECO:0000313" key="1">
    <source>
        <dbReference type="EMBL" id="PTA67687.1"/>
    </source>
</evidence>
<dbReference type="Proteomes" id="UP000240317">
    <property type="component" value="Unassembled WGS sequence"/>
</dbReference>
<sequence>MLARSTGLAAALLSLSLWATLRSGPAEPVALMLLGLQALAVAALWGQTLGSLLQAYWPAAPGTPPDPAHPQVRPPLTRPVARRLVNVPVGLCLMTVAAALVLIRPWTDPAVTAQATALKLREVLQSRGWQPVACPPAPHASEAPARCVGVMADGPTAWPQLLAVLNDQFGSVNAERSRNGGLMMGTLPVPVTPPLGRGGGVEVSFFGLTFSPEQPPSSSLQDWLAQQLTPSIVRLETP</sequence>
<organism evidence="1 2">
    <name type="scientific">Deinococcus arcticus</name>
    <dbReference type="NCBI Taxonomy" id="2136176"/>
    <lineage>
        <taxon>Bacteria</taxon>
        <taxon>Thermotogati</taxon>
        <taxon>Deinococcota</taxon>
        <taxon>Deinococci</taxon>
        <taxon>Deinococcales</taxon>
        <taxon>Deinococcaceae</taxon>
        <taxon>Deinococcus</taxon>
    </lineage>
</organism>
<gene>
    <name evidence="1" type="ORF">C8263_11275</name>
</gene>
<accession>A0A2T3W733</accession>
<comment type="caution">
    <text evidence="1">The sequence shown here is derived from an EMBL/GenBank/DDBJ whole genome shotgun (WGS) entry which is preliminary data.</text>
</comment>
<keyword evidence="2" id="KW-1185">Reference proteome</keyword>